<keyword evidence="5 12" id="KW-0547">Nucleotide-binding</keyword>
<dbReference type="GO" id="GO:0006428">
    <property type="term" value="P:isoleucyl-tRNA aminoacylation"/>
    <property type="evidence" value="ECO:0007669"/>
    <property type="project" value="UniProtKB-UniRule"/>
</dbReference>
<evidence type="ECO:0000256" key="9">
    <source>
        <dbReference type="ARBA" id="ARBA00023146"/>
    </source>
</evidence>
<organism evidence="15 16">
    <name type="scientific">Weissella kandleri</name>
    <dbReference type="NCBI Taxonomy" id="1616"/>
    <lineage>
        <taxon>Bacteria</taxon>
        <taxon>Bacillati</taxon>
        <taxon>Bacillota</taxon>
        <taxon>Bacilli</taxon>
        <taxon>Lactobacillales</taxon>
        <taxon>Lactobacillaceae</taxon>
        <taxon>Weissella</taxon>
    </lineage>
</organism>
<dbReference type="GO" id="GO:0005829">
    <property type="term" value="C:cytosol"/>
    <property type="evidence" value="ECO:0007669"/>
    <property type="project" value="TreeGrafter"/>
</dbReference>
<keyword evidence="8 12" id="KW-0648">Protein biosynthesis</keyword>
<proteinExistence type="inferred from homology"/>
<gene>
    <name evidence="12" type="primary">ileS</name>
    <name evidence="15" type="ORF">IV73_GL000214</name>
</gene>
<name>A0A0R2JMQ3_9LACO</name>
<evidence type="ECO:0000256" key="7">
    <source>
        <dbReference type="ARBA" id="ARBA00022840"/>
    </source>
</evidence>
<dbReference type="InterPro" id="IPR002300">
    <property type="entry name" value="aa-tRNA-synth_Ia"/>
</dbReference>
<dbReference type="CDD" id="cd00818">
    <property type="entry name" value="IleRS_core"/>
    <property type="match status" value="1"/>
</dbReference>
<feature type="binding site" evidence="12">
    <location>
        <position position="556"/>
    </location>
    <ligand>
        <name>L-isoleucyl-5'-AMP</name>
        <dbReference type="ChEBI" id="CHEBI:178002"/>
    </ligand>
</feature>
<dbReference type="PANTHER" id="PTHR42765">
    <property type="entry name" value="SOLEUCYL-TRNA SYNTHETASE"/>
    <property type="match status" value="1"/>
</dbReference>
<evidence type="ECO:0000256" key="5">
    <source>
        <dbReference type="ARBA" id="ARBA00022741"/>
    </source>
</evidence>
<evidence type="ECO:0000259" key="14">
    <source>
        <dbReference type="Pfam" id="PF08264"/>
    </source>
</evidence>
<dbReference type="PRINTS" id="PR00984">
    <property type="entry name" value="TRNASYNTHILE"/>
</dbReference>
<evidence type="ECO:0000256" key="12">
    <source>
        <dbReference type="HAMAP-Rule" id="MF_02002"/>
    </source>
</evidence>
<dbReference type="InterPro" id="IPR033708">
    <property type="entry name" value="Anticodon_Ile_BEm"/>
</dbReference>
<keyword evidence="3 12" id="KW-0436">Ligase</keyword>
<dbReference type="Gene3D" id="3.40.50.620">
    <property type="entry name" value="HUPs"/>
    <property type="match status" value="2"/>
</dbReference>
<keyword evidence="7 12" id="KW-0067">ATP-binding</keyword>
<comment type="function">
    <text evidence="10 12">Catalyzes the attachment of isoleucine to tRNA(Ile). As IleRS can inadvertently accommodate and process structurally similar amino acids such as valine, to avoid such errors it has two additional distinct tRNA(Ile)-dependent editing activities. One activity is designated as 'pretransfer' editing and involves the hydrolysis of activated Val-AMP. The other activity is designated 'posttransfer' editing and involves deacylation of mischarged Val-tRNA(Ile).</text>
</comment>
<dbReference type="InterPro" id="IPR023585">
    <property type="entry name" value="Ile-tRNA-ligase_type1"/>
</dbReference>
<evidence type="ECO:0000256" key="1">
    <source>
        <dbReference type="ARBA" id="ARBA00006887"/>
    </source>
</evidence>
<dbReference type="InterPro" id="IPR009080">
    <property type="entry name" value="tRNAsynth_Ia_anticodon-bd"/>
</dbReference>
<dbReference type="NCBIfam" id="TIGR00392">
    <property type="entry name" value="ileS"/>
    <property type="match status" value="1"/>
</dbReference>
<dbReference type="InterPro" id="IPR001412">
    <property type="entry name" value="aa-tRNA-synth_I_CS"/>
</dbReference>
<dbReference type="GO" id="GO:0002161">
    <property type="term" value="F:aminoacyl-tRNA deacylase activity"/>
    <property type="evidence" value="ECO:0007669"/>
    <property type="project" value="InterPro"/>
</dbReference>
<dbReference type="PANTHER" id="PTHR42765:SF1">
    <property type="entry name" value="ISOLEUCINE--TRNA LIGASE, MITOCHONDRIAL"/>
    <property type="match status" value="1"/>
</dbReference>
<dbReference type="Gene3D" id="1.10.730.20">
    <property type="match status" value="1"/>
</dbReference>
<dbReference type="InterPro" id="IPR013155">
    <property type="entry name" value="M/V/L/I-tRNA-synth_anticd-bd"/>
</dbReference>
<sequence length="931" mass="105140">MKIKNTLNIGKTKFPMRGNLPTTELQREKIWADNKVYEARQKLNAGKPSFILHDGPPYANGNIHIGHAMNKISKDIIVRYKSMSGFNAPFIPGWDTHGLPIEQQLTKMGKDRKAVGPVIWRKMADEFAHKQVKKQMNDFKRLGIAADWDHPYLTLMPEFEAAQIRVFATMAEKGYIYRGKKPVFWSWSSESALAMSEIEYHDVTAPTAFYAEQVKDGKGLLDDETYFVVWTTTPWTIPGSRGISVNANFTYVQVQPAGSTKKYILAKDLLADDAALFGWDKYEVLAEFKGTDLEYMTATHPFNSEIELLVMLADFVTLDAGTGLVHTAPGFGEDDFFVGQKYGLEVAVPVDYQGKMLPEAGSDFAGLFYEDANEVALKKLQAQGVLLKEEPITHSYPFDWRTKKPVIYRAVPQWFASVSDFRPELLKSLDDVNFSPEWGKKRLYNMLKDRGDWVISRQRVWGVPLPIFYAEDGTPILDAKIIKHVADLVAEHGSTYWFEQDAKDLLPAGYTNDHSPHGEFTKESDIMDVWFDSGTSHQGVLATRDNLSFPADLVLEGSDQYRGWFNSSLITSIAVTGQAPYRNVLSQGFTLDGNGEKMSKSLGNTIVPSEITDSMGAEIIRLWVSSVDTSQDVRVSMDGFKQTSEAYRKIRNTMRFLLANTNDFNPKADTLAFADLTPVDQYFYAHFNEVVSEILAAYDAYDFQTVNKVLMNFINTDLSAFYLDFNKDVLYVEAPASQVRRSVQTVLYKLVVALDKLILPILPHTAEEIFEYLPAEVGDFAYLTEMPTVEELGDVSELLANWTDFMDLRSAVNKALESARNQELIGKPAEAALTMYLTDAQAHMVAQLRQDIRVVLMVSQLTLRKVDEAPAEVQMFDEFLIQVEHARGEMSPRDRMYHTDLGADPDFKMLSAHEAQIIRENYPEALTEGLE</sequence>
<feature type="binding site" evidence="12">
    <location>
        <position position="600"/>
    </location>
    <ligand>
        <name>ATP</name>
        <dbReference type="ChEBI" id="CHEBI:30616"/>
    </ligand>
</feature>
<comment type="subunit">
    <text evidence="12">Monomer.</text>
</comment>
<dbReference type="Proteomes" id="UP000051655">
    <property type="component" value="Unassembled WGS sequence"/>
</dbReference>
<comment type="domain">
    <text evidence="12">IleRS has two distinct active sites: one for aminoacylation and one for editing. The misactivated valine is translocated from the active site to the editing site, which sterically excludes the correctly activated isoleucine. The single editing site contains two valyl binding pockets, one specific for each substrate (Val-AMP or Val-tRNA(Ile)).</text>
</comment>
<dbReference type="GO" id="GO:0046872">
    <property type="term" value="F:metal ion binding"/>
    <property type="evidence" value="ECO:0007669"/>
    <property type="project" value="UniProtKB-KW"/>
</dbReference>
<dbReference type="PROSITE" id="PS00178">
    <property type="entry name" value="AA_TRNA_LIGASE_I"/>
    <property type="match status" value="1"/>
</dbReference>
<comment type="catalytic activity">
    <reaction evidence="11 12">
        <text>tRNA(Ile) + L-isoleucine + ATP = L-isoleucyl-tRNA(Ile) + AMP + diphosphate</text>
        <dbReference type="Rhea" id="RHEA:11060"/>
        <dbReference type="Rhea" id="RHEA-COMP:9666"/>
        <dbReference type="Rhea" id="RHEA-COMP:9695"/>
        <dbReference type="ChEBI" id="CHEBI:30616"/>
        <dbReference type="ChEBI" id="CHEBI:33019"/>
        <dbReference type="ChEBI" id="CHEBI:58045"/>
        <dbReference type="ChEBI" id="CHEBI:78442"/>
        <dbReference type="ChEBI" id="CHEBI:78528"/>
        <dbReference type="ChEBI" id="CHEBI:456215"/>
        <dbReference type="EC" id="6.1.1.5"/>
    </reaction>
</comment>
<comment type="caution">
    <text evidence="12">Lacks conserved residue(s) required for the propagation of feature annotation.</text>
</comment>
<dbReference type="FunFam" id="1.10.10.830:FF:000001">
    <property type="entry name" value="Isoleucine--tRNA ligase"/>
    <property type="match status" value="1"/>
</dbReference>
<protein>
    <recommendedName>
        <fullName evidence="12">Isoleucine--tRNA ligase</fullName>
        <ecNumber evidence="12">6.1.1.5</ecNumber>
    </recommendedName>
    <alternativeName>
        <fullName evidence="12">Isoleucyl-tRNA synthetase</fullName>
        <shortName evidence="12">IleRS</shortName>
    </alternativeName>
</protein>
<dbReference type="SUPFAM" id="SSF47323">
    <property type="entry name" value="Anticodon-binding domain of a subclass of class I aminoacyl-tRNA synthetases"/>
    <property type="match status" value="1"/>
</dbReference>
<dbReference type="HAMAP" id="MF_02002">
    <property type="entry name" value="Ile_tRNA_synth_type1"/>
    <property type="match status" value="1"/>
</dbReference>
<comment type="subcellular location">
    <subcellularLocation>
        <location evidence="12">Cytoplasm</location>
    </subcellularLocation>
</comment>
<evidence type="ECO:0000256" key="3">
    <source>
        <dbReference type="ARBA" id="ARBA00022598"/>
    </source>
</evidence>
<keyword evidence="6" id="KW-0862">Zinc</keyword>
<dbReference type="InterPro" id="IPR050081">
    <property type="entry name" value="Ile-tRNA_ligase"/>
</dbReference>
<feature type="short sequence motif" description="'KMSKS' region" evidence="12">
    <location>
        <begin position="597"/>
        <end position="601"/>
    </location>
</feature>
<dbReference type="EMBL" id="JQBP01000001">
    <property type="protein sequence ID" value="KRN75719.1"/>
    <property type="molecule type" value="Genomic_DNA"/>
</dbReference>
<dbReference type="Pfam" id="PF08264">
    <property type="entry name" value="Anticodon_1"/>
    <property type="match status" value="1"/>
</dbReference>
<dbReference type="AlphaFoldDB" id="A0A0R2JMQ3"/>
<dbReference type="GO" id="GO:0004822">
    <property type="term" value="F:isoleucine-tRNA ligase activity"/>
    <property type="evidence" value="ECO:0007669"/>
    <property type="project" value="UniProtKB-UniRule"/>
</dbReference>
<evidence type="ECO:0000256" key="6">
    <source>
        <dbReference type="ARBA" id="ARBA00022833"/>
    </source>
</evidence>
<dbReference type="PATRIC" id="fig|1616.3.peg.219"/>
<feature type="domain" description="Aminoacyl-tRNA synthetase class Ia" evidence="13">
    <location>
        <begin position="29"/>
        <end position="636"/>
    </location>
</feature>
<feature type="domain" description="Methionyl/Valyl/Leucyl/Isoleucyl-tRNA synthetase anticodon-binding" evidence="14">
    <location>
        <begin position="680"/>
        <end position="831"/>
    </location>
</feature>
<evidence type="ECO:0000259" key="13">
    <source>
        <dbReference type="Pfam" id="PF00133"/>
    </source>
</evidence>
<evidence type="ECO:0000256" key="2">
    <source>
        <dbReference type="ARBA" id="ARBA00022490"/>
    </source>
</evidence>
<keyword evidence="16" id="KW-1185">Reference proteome</keyword>
<dbReference type="EC" id="6.1.1.5" evidence="12"/>
<evidence type="ECO:0000256" key="10">
    <source>
        <dbReference type="ARBA" id="ARBA00025217"/>
    </source>
</evidence>
<comment type="caution">
    <text evidence="15">The sequence shown here is derived from an EMBL/GenBank/DDBJ whole genome shotgun (WGS) entry which is preliminary data.</text>
</comment>
<keyword evidence="4" id="KW-0479">Metal-binding</keyword>
<accession>A0A0R2JMQ3</accession>
<comment type="similarity">
    <text evidence="1 12">Belongs to the class-I aminoacyl-tRNA synthetase family. IleS type 1 subfamily.</text>
</comment>
<dbReference type="Pfam" id="PF00133">
    <property type="entry name" value="tRNA-synt_1"/>
    <property type="match status" value="1"/>
</dbReference>
<evidence type="ECO:0000313" key="16">
    <source>
        <dbReference type="Proteomes" id="UP000051655"/>
    </source>
</evidence>
<evidence type="ECO:0000256" key="8">
    <source>
        <dbReference type="ARBA" id="ARBA00022917"/>
    </source>
</evidence>
<feature type="short sequence motif" description="'HIGH' region" evidence="12">
    <location>
        <begin position="57"/>
        <end position="67"/>
    </location>
</feature>
<dbReference type="InterPro" id="IPR002301">
    <property type="entry name" value="Ile-tRNA-ligase"/>
</dbReference>
<dbReference type="GO" id="GO:0005524">
    <property type="term" value="F:ATP binding"/>
    <property type="evidence" value="ECO:0007669"/>
    <property type="project" value="UniProtKB-UniRule"/>
</dbReference>
<keyword evidence="2 12" id="KW-0963">Cytoplasm</keyword>
<dbReference type="OrthoDB" id="9810365at2"/>
<evidence type="ECO:0000256" key="4">
    <source>
        <dbReference type="ARBA" id="ARBA00022723"/>
    </source>
</evidence>
<dbReference type="FunFam" id="3.40.50.620:FF:000152">
    <property type="entry name" value="Isoleucine--tRNA ligase"/>
    <property type="match status" value="1"/>
</dbReference>
<dbReference type="InterPro" id="IPR009008">
    <property type="entry name" value="Val/Leu/Ile-tRNA-synth_edit"/>
</dbReference>
<dbReference type="SUPFAM" id="SSF52374">
    <property type="entry name" value="Nucleotidylyl transferase"/>
    <property type="match status" value="1"/>
</dbReference>
<evidence type="ECO:0000313" key="15">
    <source>
        <dbReference type="EMBL" id="KRN75719.1"/>
    </source>
</evidence>
<keyword evidence="9 12" id="KW-0030">Aminoacyl-tRNA synthetase</keyword>
<dbReference type="SUPFAM" id="SSF50677">
    <property type="entry name" value="ValRS/IleRS/LeuRS editing domain"/>
    <property type="match status" value="1"/>
</dbReference>
<dbReference type="STRING" id="1616.IV73_GL000214"/>
<evidence type="ECO:0000256" key="11">
    <source>
        <dbReference type="ARBA" id="ARBA00048359"/>
    </source>
</evidence>
<dbReference type="CDD" id="cd07960">
    <property type="entry name" value="Anticodon_Ia_Ile_BEm"/>
    <property type="match status" value="1"/>
</dbReference>
<reference evidence="15 16" key="1">
    <citation type="journal article" date="2015" name="Genome Announc.">
        <title>Expanding the biotechnology potential of lactobacilli through comparative genomics of 213 strains and associated genera.</title>
        <authorList>
            <person name="Sun Z."/>
            <person name="Harris H.M."/>
            <person name="McCann A."/>
            <person name="Guo C."/>
            <person name="Argimon S."/>
            <person name="Zhang W."/>
            <person name="Yang X."/>
            <person name="Jeffery I.B."/>
            <person name="Cooney J.C."/>
            <person name="Kagawa T.F."/>
            <person name="Liu W."/>
            <person name="Song Y."/>
            <person name="Salvetti E."/>
            <person name="Wrobel A."/>
            <person name="Rasinkangas P."/>
            <person name="Parkhill J."/>
            <person name="Rea M.C."/>
            <person name="O'Sullivan O."/>
            <person name="Ritari J."/>
            <person name="Douillard F.P."/>
            <person name="Paul Ross R."/>
            <person name="Yang R."/>
            <person name="Briner A.E."/>
            <person name="Felis G.E."/>
            <person name="de Vos W.M."/>
            <person name="Barrangou R."/>
            <person name="Klaenhammer T.R."/>
            <person name="Caufield P.W."/>
            <person name="Cui Y."/>
            <person name="Zhang H."/>
            <person name="O'Toole P.W."/>
        </authorList>
    </citation>
    <scope>NUCLEOTIDE SEQUENCE [LARGE SCALE GENOMIC DNA]</scope>
    <source>
        <strain evidence="15 16">DSM 20593</strain>
    </source>
</reference>
<dbReference type="GO" id="GO:0000049">
    <property type="term" value="F:tRNA binding"/>
    <property type="evidence" value="ECO:0007669"/>
    <property type="project" value="InterPro"/>
</dbReference>
<dbReference type="InterPro" id="IPR014729">
    <property type="entry name" value="Rossmann-like_a/b/a_fold"/>
</dbReference>
<dbReference type="Gene3D" id="1.10.10.830">
    <property type="entry name" value="Ile-tRNA synthetase CP2 domain-like"/>
    <property type="match status" value="1"/>
</dbReference>
<dbReference type="RefSeq" id="WP_057753565.1">
    <property type="nucleotide sequence ID" value="NZ_JQBP01000001.1"/>
</dbReference>